<evidence type="ECO:0000313" key="4">
    <source>
        <dbReference type="Proteomes" id="UP000049855"/>
    </source>
</evidence>
<reference evidence="4" key="1">
    <citation type="submission" date="2015-03" db="EMBL/GenBank/DDBJ databases">
        <authorList>
            <person name="Nijsse Bart"/>
        </authorList>
    </citation>
    <scope>NUCLEOTIDE SEQUENCE [LARGE SCALE GENOMIC DNA]</scope>
</reference>
<dbReference type="RefSeq" id="WP_021166672.1">
    <property type="nucleotide sequence ID" value="NZ_CTRP01000015.1"/>
</dbReference>
<keyword evidence="4" id="KW-1185">Reference proteome</keyword>
<dbReference type="PANTHER" id="PTHR10579">
    <property type="entry name" value="CALCIUM-ACTIVATED CHLORIDE CHANNEL REGULATOR"/>
    <property type="match status" value="1"/>
</dbReference>
<feature type="signal peptide" evidence="1">
    <location>
        <begin position="1"/>
        <end position="19"/>
    </location>
</feature>
<name>A0A0U1L6U4_9FIRM</name>
<dbReference type="InterPro" id="IPR051266">
    <property type="entry name" value="CLCR"/>
</dbReference>
<protein>
    <submittedName>
        <fullName evidence="3">von Willebrand factor type A domain protein</fullName>
    </submittedName>
</protein>
<feature type="chain" id="PRO_5039628259" evidence="1">
    <location>
        <begin position="20"/>
        <end position="615"/>
    </location>
</feature>
<dbReference type="Pfam" id="PF12450">
    <property type="entry name" value="vWF_A"/>
    <property type="match status" value="1"/>
</dbReference>
<proteinExistence type="predicted"/>
<evidence type="ECO:0000313" key="3">
    <source>
        <dbReference type="EMBL" id="CQR74853.1"/>
    </source>
</evidence>
<dbReference type="PROSITE" id="PS50234">
    <property type="entry name" value="VWFA"/>
    <property type="match status" value="1"/>
</dbReference>
<dbReference type="Gene3D" id="3.40.50.410">
    <property type="entry name" value="von Willebrand factor, type A domain"/>
    <property type="match status" value="1"/>
</dbReference>
<dbReference type="InterPro" id="IPR036465">
    <property type="entry name" value="vWFA_dom_sf"/>
</dbReference>
<dbReference type="SUPFAM" id="SSF53300">
    <property type="entry name" value="vWA-like"/>
    <property type="match status" value="1"/>
</dbReference>
<dbReference type="PANTHER" id="PTHR10579:SF43">
    <property type="entry name" value="ZINC FINGER (C3HC4-TYPE RING FINGER) FAMILY PROTEIN"/>
    <property type="match status" value="1"/>
</dbReference>
<dbReference type="Pfam" id="PF00092">
    <property type="entry name" value="VWA"/>
    <property type="match status" value="1"/>
</dbReference>
<evidence type="ECO:0000256" key="1">
    <source>
        <dbReference type="SAM" id="SignalP"/>
    </source>
</evidence>
<keyword evidence="1" id="KW-0732">Signal</keyword>
<dbReference type="EMBL" id="CTRP01000015">
    <property type="protein sequence ID" value="CQR74853.1"/>
    <property type="molecule type" value="Genomic_DNA"/>
</dbReference>
<gene>
    <name evidence="3" type="ORF">SpAn4DRAFT_4210</name>
</gene>
<evidence type="ECO:0000259" key="2">
    <source>
        <dbReference type="PROSITE" id="PS50234"/>
    </source>
</evidence>
<sequence>MKKLLLILVLLMLAATVVAAPGNFAERAKATEIPVEINVTGMILEDFLAFISEQSGISILAVPEIADMKINLRLAAGKTLGQVLEELRNGYHLSFQINDTKEAIVVIKAPYYEGRYLTAAPNVLVKANSEYYGDRSMAGGGMVQAADFNTEEYKRVYDNSFQDTLTAALSTFSIDVDTASYSNVRRFINSGKLPAADAVRTEEMINYFNYDYPQPTGEYPFSVTTEVSDCPWQQGHQLVMVGLQGKNLMTQELPPSNLVFLIDVSGSMSEPNKLPLLKTTFKMLVKQLRAQDKVSIVVYAGAAGVVLEPTYGSERDKIITAIDNLQAGGSTAGGEGIELAYKIAKDNFTGSGNNRVILATDGDFNVGISSEGELVRMIEQRRDDGISLSVLGFGMGNIKDNKMEALADRGNGNYAYIDNALEARKVMVGQLAGTLYTIAKDVKFQVEFNPANVKYYRLIGYENRVMENSDFTNDKKDAGDMGAGHSVTALYEIIPVGSEELAGRIDPLAYQRPEIVPSDDLLQVKIRYKEPEKDGSILFTKRVGNEDVTSVPSENFRFAAAVTEYAMLLRNCEFKGQATYQQVLELAKSAKGHDDGGYRAEFIKIVEISQLLEEK</sequence>
<dbReference type="Proteomes" id="UP000049855">
    <property type="component" value="Unassembled WGS sequence"/>
</dbReference>
<dbReference type="InterPro" id="IPR021908">
    <property type="entry name" value="YfbK_C"/>
</dbReference>
<accession>A0A0U1L6U4</accession>
<organism evidence="3 4">
    <name type="scientific">Sporomusa ovata</name>
    <dbReference type="NCBI Taxonomy" id="2378"/>
    <lineage>
        <taxon>Bacteria</taxon>
        <taxon>Bacillati</taxon>
        <taxon>Bacillota</taxon>
        <taxon>Negativicutes</taxon>
        <taxon>Selenomonadales</taxon>
        <taxon>Sporomusaceae</taxon>
        <taxon>Sporomusa</taxon>
    </lineage>
</organism>
<dbReference type="AlphaFoldDB" id="A0A0U1L6U4"/>
<dbReference type="InterPro" id="IPR002035">
    <property type="entry name" value="VWF_A"/>
</dbReference>
<dbReference type="CDD" id="cd01465">
    <property type="entry name" value="vWA_subgroup"/>
    <property type="match status" value="1"/>
</dbReference>
<feature type="domain" description="VWFA" evidence="2">
    <location>
        <begin position="257"/>
        <end position="435"/>
    </location>
</feature>
<dbReference type="SMART" id="SM00327">
    <property type="entry name" value="VWA"/>
    <property type="match status" value="1"/>
</dbReference>
<dbReference type="Pfam" id="PF12034">
    <property type="entry name" value="YfbK_C"/>
    <property type="match status" value="1"/>
</dbReference>
<dbReference type="InterPro" id="IPR022156">
    <property type="entry name" value="Uncharacterised_YfbK_N"/>
</dbReference>